<name>A0A699YZR2_HAELA</name>
<gene>
    <name evidence="2" type="ORF">HaLaN_08676</name>
</gene>
<evidence type="ECO:0000256" key="1">
    <source>
        <dbReference type="SAM" id="Coils"/>
    </source>
</evidence>
<feature type="coiled-coil region" evidence="1">
    <location>
        <begin position="42"/>
        <end position="69"/>
    </location>
</feature>
<reference evidence="2 3" key="1">
    <citation type="submission" date="2020-02" db="EMBL/GenBank/DDBJ databases">
        <title>Draft genome sequence of Haematococcus lacustris strain NIES-144.</title>
        <authorList>
            <person name="Morimoto D."/>
            <person name="Nakagawa S."/>
            <person name="Yoshida T."/>
            <person name="Sawayama S."/>
        </authorList>
    </citation>
    <scope>NUCLEOTIDE SEQUENCE [LARGE SCALE GENOMIC DNA]</scope>
    <source>
        <strain evidence="2 3">NIES-144</strain>
    </source>
</reference>
<keyword evidence="3" id="KW-1185">Reference proteome</keyword>
<accession>A0A699YZR2</accession>
<organism evidence="2 3">
    <name type="scientific">Haematococcus lacustris</name>
    <name type="common">Green alga</name>
    <name type="synonym">Haematococcus pluvialis</name>
    <dbReference type="NCBI Taxonomy" id="44745"/>
    <lineage>
        <taxon>Eukaryota</taxon>
        <taxon>Viridiplantae</taxon>
        <taxon>Chlorophyta</taxon>
        <taxon>core chlorophytes</taxon>
        <taxon>Chlorophyceae</taxon>
        <taxon>CS clade</taxon>
        <taxon>Chlamydomonadales</taxon>
        <taxon>Haematococcaceae</taxon>
        <taxon>Haematococcus</taxon>
    </lineage>
</organism>
<evidence type="ECO:0000313" key="2">
    <source>
        <dbReference type="EMBL" id="GFH12898.1"/>
    </source>
</evidence>
<feature type="coiled-coil region" evidence="1">
    <location>
        <begin position="112"/>
        <end position="139"/>
    </location>
</feature>
<protein>
    <submittedName>
        <fullName evidence="2">Uncharacterized protein</fullName>
    </submittedName>
</protein>
<evidence type="ECO:0000313" key="3">
    <source>
        <dbReference type="Proteomes" id="UP000485058"/>
    </source>
</evidence>
<comment type="caution">
    <text evidence="2">The sequence shown here is derived from an EMBL/GenBank/DDBJ whole genome shotgun (WGS) entry which is preliminary data.</text>
</comment>
<dbReference type="Proteomes" id="UP000485058">
    <property type="component" value="Unassembled WGS sequence"/>
</dbReference>
<dbReference type="EMBL" id="BLLF01000552">
    <property type="protein sequence ID" value="GFH12898.1"/>
    <property type="molecule type" value="Genomic_DNA"/>
</dbReference>
<sequence length="141" mass="16132">MLQQPVTSAALRKLGGRNAGCRQSRMQRLLTYLRPDTTARPRQVLQAELAALEARCAALEVSNGQLRLQQQHDMQQYEELQLQLCQYRDRSEALLVSKTLLQEEVIKHLKTLATQEAKLGRLRSDLADAEYEVDQLQVAFR</sequence>
<keyword evidence="1" id="KW-0175">Coiled coil</keyword>
<proteinExistence type="predicted"/>
<dbReference type="AlphaFoldDB" id="A0A699YZR2"/>